<evidence type="ECO:0000256" key="2">
    <source>
        <dbReference type="ARBA" id="ARBA00012948"/>
    </source>
</evidence>
<evidence type="ECO:0000313" key="5">
    <source>
        <dbReference type="EMBL" id="EAS06699.1"/>
    </source>
</evidence>
<dbReference type="SUPFAM" id="SSF51735">
    <property type="entry name" value="NAD(P)-binding Rossmann-fold domains"/>
    <property type="match status" value="1"/>
</dbReference>
<dbReference type="FunFam" id="3.40.50.720:FF:000084">
    <property type="entry name" value="Short-chain dehydrogenase reductase"/>
    <property type="match status" value="1"/>
</dbReference>
<dbReference type="Pfam" id="PF00106">
    <property type="entry name" value="adh_short"/>
    <property type="match status" value="1"/>
</dbReference>
<keyword evidence="6" id="KW-1185">Reference proteome</keyword>
<evidence type="ECO:0000256" key="3">
    <source>
        <dbReference type="ARBA" id="ARBA00048508"/>
    </source>
</evidence>
<dbReference type="eggNOG" id="KOG0725">
    <property type="taxonomic scope" value="Eukaryota"/>
</dbReference>
<dbReference type="PROSITE" id="PS00061">
    <property type="entry name" value="ADH_SHORT"/>
    <property type="match status" value="1"/>
</dbReference>
<dbReference type="InParanoid" id="I7LXX1"/>
<dbReference type="PRINTS" id="PR00081">
    <property type="entry name" value="GDHRDH"/>
</dbReference>
<name>I7LXX1_TETTS</name>
<dbReference type="Proteomes" id="UP000009168">
    <property type="component" value="Unassembled WGS sequence"/>
</dbReference>
<dbReference type="InterPro" id="IPR050259">
    <property type="entry name" value="SDR"/>
</dbReference>
<comment type="catalytic activity">
    <reaction evidence="3">
        <text>a (3R)-hydroxyacyl-[ACP] + NADP(+) = a 3-oxoacyl-[ACP] + NADPH + H(+)</text>
        <dbReference type="Rhea" id="RHEA:17397"/>
        <dbReference type="Rhea" id="RHEA-COMP:9916"/>
        <dbReference type="Rhea" id="RHEA-COMP:9945"/>
        <dbReference type="ChEBI" id="CHEBI:15378"/>
        <dbReference type="ChEBI" id="CHEBI:57783"/>
        <dbReference type="ChEBI" id="CHEBI:58349"/>
        <dbReference type="ChEBI" id="CHEBI:78776"/>
        <dbReference type="ChEBI" id="CHEBI:78827"/>
        <dbReference type="EC" id="1.1.1.100"/>
    </reaction>
</comment>
<proteinExistence type="inferred from homology"/>
<dbReference type="InterPro" id="IPR036291">
    <property type="entry name" value="NAD(P)-bd_dom_sf"/>
</dbReference>
<dbReference type="EMBL" id="GG662260">
    <property type="protein sequence ID" value="EAS06699.1"/>
    <property type="molecule type" value="Genomic_DNA"/>
</dbReference>
<dbReference type="HOGENOM" id="CLU_010194_1_0_1"/>
<dbReference type="KEGG" id="tet:TTHERM_00688390"/>
<evidence type="ECO:0000313" key="6">
    <source>
        <dbReference type="Proteomes" id="UP000009168"/>
    </source>
</evidence>
<dbReference type="PRINTS" id="PR00080">
    <property type="entry name" value="SDRFAMILY"/>
</dbReference>
<sequence length="257" mass="28157">MSRLVEKTIKTAMVTGASSGIGLSTAKYFCEKGIRVVANGLDKNIQGFKHDLLQYNQIDLANEKERIDYLKMVSSQHQGVDILVNNAGRFDYLSIEDTSMEIFQSQIEINLKAPLALIQHFLPYMKKQKYGRIINVASQKGIKGGAYHSAYCSTKHGIVGLTKAVALELAQEGITCNAICPGWVSTPPVMGEIQKLAQQNKISLEEQVILFLKDRKAANTILTKPEDIAASIYFLTTDSASQITGTTLSHDSANSAD</sequence>
<dbReference type="PANTHER" id="PTHR42879">
    <property type="entry name" value="3-OXOACYL-(ACYL-CARRIER-PROTEIN) REDUCTASE"/>
    <property type="match status" value="1"/>
</dbReference>
<gene>
    <name evidence="5" type="ORF">TTHERM_00688390</name>
</gene>
<organism evidence="5 6">
    <name type="scientific">Tetrahymena thermophila (strain SB210)</name>
    <dbReference type="NCBI Taxonomy" id="312017"/>
    <lineage>
        <taxon>Eukaryota</taxon>
        <taxon>Sar</taxon>
        <taxon>Alveolata</taxon>
        <taxon>Ciliophora</taxon>
        <taxon>Intramacronucleata</taxon>
        <taxon>Oligohymenophorea</taxon>
        <taxon>Hymenostomatida</taxon>
        <taxon>Tetrahymenina</taxon>
        <taxon>Tetrahymenidae</taxon>
        <taxon>Tetrahymena</taxon>
    </lineage>
</organism>
<dbReference type="RefSeq" id="XP_001026941.1">
    <property type="nucleotide sequence ID" value="XM_001026941.1"/>
</dbReference>
<dbReference type="PANTHER" id="PTHR42879:SF2">
    <property type="entry name" value="3-OXOACYL-[ACYL-CARRIER-PROTEIN] REDUCTASE FABG"/>
    <property type="match status" value="1"/>
</dbReference>
<dbReference type="GO" id="GO:0004316">
    <property type="term" value="F:3-oxoacyl-[acyl-carrier-protein] reductase (NADPH) activity"/>
    <property type="evidence" value="ECO:0007669"/>
    <property type="project" value="UniProtKB-EC"/>
</dbReference>
<dbReference type="InterPro" id="IPR002347">
    <property type="entry name" value="SDR_fam"/>
</dbReference>
<evidence type="ECO:0000256" key="4">
    <source>
        <dbReference type="RuleBase" id="RU000363"/>
    </source>
</evidence>
<dbReference type="FunCoup" id="I7LXX1">
    <property type="interactions" value="284"/>
</dbReference>
<dbReference type="STRING" id="312017.I7LXX1"/>
<dbReference type="Gene3D" id="3.40.50.720">
    <property type="entry name" value="NAD(P)-binding Rossmann-like Domain"/>
    <property type="match status" value="1"/>
</dbReference>
<dbReference type="OMA" id="TLELWHK"/>
<comment type="similarity">
    <text evidence="1 4">Belongs to the short-chain dehydrogenases/reductases (SDR) family.</text>
</comment>
<dbReference type="InterPro" id="IPR020904">
    <property type="entry name" value="Sc_DH/Rdtase_CS"/>
</dbReference>
<dbReference type="GeneID" id="7843990"/>
<dbReference type="GO" id="GO:0032787">
    <property type="term" value="P:monocarboxylic acid metabolic process"/>
    <property type="evidence" value="ECO:0007669"/>
    <property type="project" value="UniProtKB-ARBA"/>
</dbReference>
<accession>I7LXX1</accession>
<dbReference type="EC" id="1.1.1.100" evidence="2"/>
<dbReference type="OrthoDB" id="1393670at2759"/>
<evidence type="ECO:0000256" key="1">
    <source>
        <dbReference type="ARBA" id="ARBA00006484"/>
    </source>
</evidence>
<reference evidence="6" key="1">
    <citation type="journal article" date="2006" name="PLoS Biol.">
        <title>Macronuclear genome sequence of the ciliate Tetrahymena thermophila, a model eukaryote.</title>
        <authorList>
            <person name="Eisen J.A."/>
            <person name="Coyne R.S."/>
            <person name="Wu M."/>
            <person name="Wu D."/>
            <person name="Thiagarajan M."/>
            <person name="Wortman J.R."/>
            <person name="Badger J.H."/>
            <person name="Ren Q."/>
            <person name="Amedeo P."/>
            <person name="Jones K.M."/>
            <person name="Tallon L.J."/>
            <person name="Delcher A.L."/>
            <person name="Salzberg S.L."/>
            <person name="Silva J.C."/>
            <person name="Haas B.J."/>
            <person name="Majoros W.H."/>
            <person name="Farzad M."/>
            <person name="Carlton J.M."/>
            <person name="Smith R.K. Jr."/>
            <person name="Garg J."/>
            <person name="Pearlman R.E."/>
            <person name="Karrer K.M."/>
            <person name="Sun L."/>
            <person name="Manning G."/>
            <person name="Elde N.C."/>
            <person name="Turkewitz A.P."/>
            <person name="Asai D.J."/>
            <person name="Wilkes D.E."/>
            <person name="Wang Y."/>
            <person name="Cai H."/>
            <person name="Collins K."/>
            <person name="Stewart B.A."/>
            <person name="Lee S.R."/>
            <person name="Wilamowska K."/>
            <person name="Weinberg Z."/>
            <person name="Ruzzo W.L."/>
            <person name="Wloga D."/>
            <person name="Gaertig J."/>
            <person name="Frankel J."/>
            <person name="Tsao C.-C."/>
            <person name="Gorovsky M.A."/>
            <person name="Keeling P.J."/>
            <person name="Waller R.F."/>
            <person name="Patron N.J."/>
            <person name="Cherry J.M."/>
            <person name="Stover N.A."/>
            <person name="Krieger C.J."/>
            <person name="del Toro C."/>
            <person name="Ryder H.F."/>
            <person name="Williamson S.C."/>
            <person name="Barbeau R.A."/>
            <person name="Hamilton E.P."/>
            <person name="Orias E."/>
        </authorList>
    </citation>
    <scope>NUCLEOTIDE SEQUENCE [LARGE SCALE GENOMIC DNA]</scope>
    <source>
        <strain evidence="6">SB210</strain>
    </source>
</reference>
<protein>
    <recommendedName>
        <fullName evidence="2">3-oxoacyl-[acyl-carrier-protein] reductase</fullName>
        <ecNumber evidence="2">1.1.1.100</ecNumber>
    </recommendedName>
</protein>
<dbReference type="AlphaFoldDB" id="I7LXX1"/>